<dbReference type="PRINTS" id="PR00080">
    <property type="entry name" value="SDRFAMILY"/>
</dbReference>
<dbReference type="PROSITE" id="PS00061">
    <property type="entry name" value="ADH_SHORT"/>
    <property type="match status" value="1"/>
</dbReference>
<dbReference type="Gene3D" id="3.40.50.720">
    <property type="entry name" value="NAD(P)-binding Rossmann-like Domain"/>
    <property type="match status" value="1"/>
</dbReference>
<feature type="domain" description="Ketoreductase" evidence="1">
    <location>
        <begin position="7"/>
        <end position="184"/>
    </location>
</feature>
<dbReference type="PRINTS" id="PR00081">
    <property type="entry name" value="GDHRDH"/>
</dbReference>
<dbReference type="EMBL" id="UOFH01000251">
    <property type="protein sequence ID" value="VAW63428.1"/>
    <property type="molecule type" value="Genomic_DNA"/>
</dbReference>
<dbReference type="NCBIfam" id="NF005559">
    <property type="entry name" value="PRK07231.1"/>
    <property type="match status" value="1"/>
</dbReference>
<gene>
    <name evidence="2" type="ORF">MNBD_GAMMA08-2951</name>
</gene>
<name>A0A3B0X534_9ZZZZ</name>
<dbReference type="InterPro" id="IPR057326">
    <property type="entry name" value="KR_dom"/>
</dbReference>
<dbReference type="SUPFAM" id="SSF51735">
    <property type="entry name" value="NAD(P)-binding Rossmann-fold domains"/>
    <property type="match status" value="1"/>
</dbReference>
<dbReference type="EC" id="1.1.1.100" evidence="2"/>
<dbReference type="Pfam" id="PF13561">
    <property type="entry name" value="adh_short_C2"/>
    <property type="match status" value="1"/>
</dbReference>
<evidence type="ECO:0000313" key="2">
    <source>
        <dbReference type="EMBL" id="VAW63428.1"/>
    </source>
</evidence>
<sequence length="251" mass="26677">MNRLNGKTAVITGGNSGIGYATAKKLKDLGGDVIITGRNKEAVEAAANALGVRGLIANQENLDDIDALVCHVKNKFSSVDILFVNAGVAILAPIEQVTEDQFDNIMDINFKGAFFTLQKFLPILNDGASVINLSSINAYTGMPNTAVYAASKAALNSLTRTAAYELAPRKIRVNSVNPGPINTPIYGKLGMPDEAVKEFSSAMLDRIPLKRFGESDEVANLIAFLASDEAGFITGVEYNIDGGVNLNPLLQ</sequence>
<evidence type="ECO:0000259" key="1">
    <source>
        <dbReference type="SMART" id="SM00822"/>
    </source>
</evidence>
<dbReference type="GO" id="GO:0004316">
    <property type="term" value="F:3-oxoacyl-[acyl-carrier-protein] reductase (NADPH) activity"/>
    <property type="evidence" value="ECO:0007669"/>
    <property type="project" value="UniProtKB-EC"/>
</dbReference>
<dbReference type="InterPro" id="IPR002347">
    <property type="entry name" value="SDR_fam"/>
</dbReference>
<keyword evidence="2" id="KW-0560">Oxidoreductase</keyword>
<dbReference type="InterPro" id="IPR036291">
    <property type="entry name" value="NAD(P)-bd_dom_sf"/>
</dbReference>
<dbReference type="CDD" id="cd05233">
    <property type="entry name" value="SDR_c"/>
    <property type="match status" value="1"/>
</dbReference>
<dbReference type="PANTHER" id="PTHR43975:SF2">
    <property type="entry name" value="EG:BACR7A4.14 PROTEIN-RELATED"/>
    <property type="match status" value="1"/>
</dbReference>
<protein>
    <submittedName>
        <fullName evidence="2">3-oxoacyl-[acyl-carrier protein] reductase</fullName>
        <ecNumber evidence="2">1.1.1.100</ecNumber>
    </submittedName>
</protein>
<dbReference type="FunFam" id="3.40.50.720:FF:000084">
    <property type="entry name" value="Short-chain dehydrogenase reductase"/>
    <property type="match status" value="1"/>
</dbReference>
<dbReference type="PANTHER" id="PTHR43975">
    <property type="entry name" value="ZGC:101858"/>
    <property type="match status" value="1"/>
</dbReference>
<organism evidence="2">
    <name type="scientific">hydrothermal vent metagenome</name>
    <dbReference type="NCBI Taxonomy" id="652676"/>
    <lineage>
        <taxon>unclassified sequences</taxon>
        <taxon>metagenomes</taxon>
        <taxon>ecological metagenomes</taxon>
    </lineage>
</organism>
<dbReference type="InterPro" id="IPR020904">
    <property type="entry name" value="Sc_DH/Rdtase_CS"/>
</dbReference>
<reference evidence="2" key="1">
    <citation type="submission" date="2018-06" db="EMBL/GenBank/DDBJ databases">
        <authorList>
            <person name="Zhirakovskaya E."/>
        </authorList>
    </citation>
    <scope>NUCLEOTIDE SEQUENCE</scope>
</reference>
<accession>A0A3B0X534</accession>
<proteinExistence type="predicted"/>
<dbReference type="AlphaFoldDB" id="A0A3B0X534"/>
<dbReference type="SMART" id="SM00822">
    <property type="entry name" value="PKS_KR"/>
    <property type="match status" value="1"/>
</dbReference>